<evidence type="ECO:0000256" key="6">
    <source>
        <dbReference type="ARBA" id="ARBA00039017"/>
    </source>
</evidence>
<dbReference type="GO" id="GO:0008936">
    <property type="term" value="F:nicotinamidase activity"/>
    <property type="evidence" value="ECO:0007669"/>
    <property type="project" value="UniProtKB-EC"/>
</dbReference>
<feature type="non-terminal residue" evidence="9">
    <location>
        <position position="248"/>
    </location>
</feature>
<keyword evidence="3" id="KW-0479">Metal-binding</keyword>
<evidence type="ECO:0000313" key="10">
    <source>
        <dbReference type="Proteomes" id="UP000267821"/>
    </source>
</evidence>
<dbReference type="EC" id="3.5.1.19" evidence="6"/>
<dbReference type="InterPro" id="IPR000868">
    <property type="entry name" value="Isochorismatase-like_dom"/>
</dbReference>
<gene>
    <name evidence="9" type="ORF">L211DRAFT_810148</name>
</gene>
<dbReference type="STRING" id="1051890.A0A3N4LJ70"/>
<dbReference type="PANTHER" id="PTHR11080:SF2">
    <property type="entry name" value="LD05707P"/>
    <property type="match status" value="1"/>
</dbReference>
<evidence type="ECO:0000256" key="5">
    <source>
        <dbReference type="ARBA" id="ARBA00037900"/>
    </source>
</evidence>
<keyword evidence="4" id="KW-0378">Hydrolase</keyword>
<dbReference type="EMBL" id="ML121549">
    <property type="protein sequence ID" value="RPB22816.1"/>
    <property type="molecule type" value="Genomic_DNA"/>
</dbReference>
<name>A0A3N4LJ70_9PEZI</name>
<accession>A0A3N4LJ70</accession>
<dbReference type="Pfam" id="PF00857">
    <property type="entry name" value="Isochorismatase"/>
    <property type="match status" value="1"/>
</dbReference>
<protein>
    <recommendedName>
        <fullName evidence="6">nicotinamidase</fullName>
        <ecNumber evidence="6">3.5.1.19</ecNumber>
    </recommendedName>
    <alternativeName>
        <fullName evidence="7">Nicotinamide deamidase</fullName>
    </alternativeName>
</protein>
<dbReference type="OrthoDB" id="3341310at2759"/>
<dbReference type="AlphaFoldDB" id="A0A3N4LJ70"/>
<evidence type="ECO:0000256" key="4">
    <source>
        <dbReference type="ARBA" id="ARBA00022801"/>
    </source>
</evidence>
<sequence>MTTALPPDPFTPALLLIDLQVDFSPSHTNSPDPQGTLAVPSAPLTIPPILQLLSLPFPHKIFTKDSHPPNHISFASNHPPPHNVPFASFTTITHPTDPTITLSTRLWPVHCIQHSRGWEFISEIRAWLDTHPREVTAVVEKGQHPNIETYSAFRDPFPPSPSRTPITADPPLEPLLRQHNVTDVYVVGLAGDYCVKETVLHCVELGFRTWVVREGVASVDEGQEGWGEAKRRMEEAGARVVGIEGEEV</sequence>
<dbReference type="SUPFAM" id="SSF52499">
    <property type="entry name" value="Isochorismatase-like hydrolases"/>
    <property type="match status" value="1"/>
</dbReference>
<comment type="similarity">
    <text evidence="1">Belongs to the isochorismatase family.</text>
</comment>
<evidence type="ECO:0000256" key="1">
    <source>
        <dbReference type="ARBA" id="ARBA00006336"/>
    </source>
</evidence>
<proteinExistence type="inferred from homology"/>
<evidence type="ECO:0000259" key="8">
    <source>
        <dbReference type="Pfam" id="PF00857"/>
    </source>
</evidence>
<keyword evidence="10" id="KW-1185">Reference proteome</keyword>
<organism evidence="9 10">
    <name type="scientific">Terfezia boudieri ATCC MYA-4762</name>
    <dbReference type="NCBI Taxonomy" id="1051890"/>
    <lineage>
        <taxon>Eukaryota</taxon>
        <taxon>Fungi</taxon>
        <taxon>Dikarya</taxon>
        <taxon>Ascomycota</taxon>
        <taxon>Pezizomycotina</taxon>
        <taxon>Pezizomycetes</taxon>
        <taxon>Pezizales</taxon>
        <taxon>Pezizaceae</taxon>
        <taxon>Terfezia</taxon>
    </lineage>
</organism>
<dbReference type="Gene3D" id="3.40.50.850">
    <property type="entry name" value="Isochorismatase-like"/>
    <property type="match status" value="1"/>
</dbReference>
<reference evidence="9 10" key="1">
    <citation type="journal article" date="2018" name="Nat. Ecol. Evol.">
        <title>Pezizomycetes genomes reveal the molecular basis of ectomycorrhizal truffle lifestyle.</title>
        <authorList>
            <person name="Murat C."/>
            <person name="Payen T."/>
            <person name="Noel B."/>
            <person name="Kuo A."/>
            <person name="Morin E."/>
            <person name="Chen J."/>
            <person name="Kohler A."/>
            <person name="Krizsan K."/>
            <person name="Balestrini R."/>
            <person name="Da Silva C."/>
            <person name="Montanini B."/>
            <person name="Hainaut M."/>
            <person name="Levati E."/>
            <person name="Barry K.W."/>
            <person name="Belfiori B."/>
            <person name="Cichocki N."/>
            <person name="Clum A."/>
            <person name="Dockter R.B."/>
            <person name="Fauchery L."/>
            <person name="Guy J."/>
            <person name="Iotti M."/>
            <person name="Le Tacon F."/>
            <person name="Lindquist E.A."/>
            <person name="Lipzen A."/>
            <person name="Malagnac F."/>
            <person name="Mello A."/>
            <person name="Molinier V."/>
            <person name="Miyauchi S."/>
            <person name="Poulain J."/>
            <person name="Riccioni C."/>
            <person name="Rubini A."/>
            <person name="Sitrit Y."/>
            <person name="Splivallo R."/>
            <person name="Traeger S."/>
            <person name="Wang M."/>
            <person name="Zifcakova L."/>
            <person name="Wipf D."/>
            <person name="Zambonelli A."/>
            <person name="Paolocci F."/>
            <person name="Nowrousian M."/>
            <person name="Ottonello S."/>
            <person name="Baldrian P."/>
            <person name="Spatafora J.W."/>
            <person name="Henrissat B."/>
            <person name="Nagy L.G."/>
            <person name="Aury J.M."/>
            <person name="Wincker P."/>
            <person name="Grigoriev I.V."/>
            <person name="Bonfante P."/>
            <person name="Martin F.M."/>
        </authorList>
    </citation>
    <scope>NUCLEOTIDE SEQUENCE [LARGE SCALE GENOMIC DNA]</scope>
    <source>
        <strain evidence="9 10">ATCC MYA-4762</strain>
    </source>
</reference>
<dbReference type="FunCoup" id="A0A3N4LJ70">
    <property type="interactions" value="408"/>
</dbReference>
<dbReference type="InParanoid" id="A0A3N4LJ70"/>
<dbReference type="InterPro" id="IPR052347">
    <property type="entry name" value="Isochorismatase_Nicotinamidase"/>
</dbReference>
<feature type="domain" description="Isochorismatase-like" evidence="8">
    <location>
        <begin position="13"/>
        <end position="243"/>
    </location>
</feature>
<dbReference type="GO" id="GO:0019363">
    <property type="term" value="P:pyridine nucleotide biosynthetic process"/>
    <property type="evidence" value="ECO:0007669"/>
    <property type="project" value="UniProtKB-KW"/>
</dbReference>
<dbReference type="Proteomes" id="UP000267821">
    <property type="component" value="Unassembled WGS sequence"/>
</dbReference>
<dbReference type="PANTHER" id="PTHR11080">
    <property type="entry name" value="PYRAZINAMIDASE/NICOTINAMIDASE"/>
    <property type="match status" value="1"/>
</dbReference>
<dbReference type="GO" id="GO:0046872">
    <property type="term" value="F:metal ion binding"/>
    <property type="evidence" value="ECO:0007669"/>
    <property type="project" value="UniProtKB-KW"/>
</dbReference>
<comment type="pathway">
    <text evidence="5">Cofactor biosynthesis; nicotinate biosynthesis; nicotinate from nicotinamide: step 1/1.</text>
</comment>
<evidence type="ECO:0000256" key="3">
    <source>
        <dbReference type="ARBA" id="ARBA00022723"/>
    </source>
</evidence>
<evidence type="ECO:0000256" key="2">
    <source>
        <dbReference type="ARBA" id="ARBA00022642"/>
    </source>
</evidence>
<evidence type="ECO:0000256" key="7">
    <source>
        <dbReference type="ARBA" id="ARBA00043224"/>
    </source>
</evidence>
<dbReference type="InterPro" id="IPR036380">
    <property type="entry name" value="Isochorismatase-like_sf"/>
</dbReference>
<evidence type="ECO:0000313" key="9">
    <source>
        <dbReference type="EMBL" id="RPB22816.1"/>
    </source>
</evidence>
<keyword evidence="2" id="KW-0662">Pyridine nucleotide biosynthesis</keyword>